<evidence type="ECO:0000256" key="6">
    <source>
        <dbReference type="HAMAP-Rule" id="MF_00050"/>
    </source>
</evidence>
<dbReference type="PROSITE" id="PS01127">
    <property type="entry name" value="EF_TS_2"/>
    <property type="match status" value="1"/>
</dbReference>
<feature type="region of interest" description="Involved in Mg(2+) ion dislocation from EF-Tu" evidence="6">
    <location>
        <begin position="81"/>
        <end position="84"/>
    </location>
</feature>
<dbReference type="Proteomes" id="UP000195897">
    <property type="component" value="Unassembled WGS sequence"/>
</dbReference>
<comment type="caution">
    <text evidence="10">The sequence shown here is derived from an EMBL/GenBank/DDBJ whole genome shotgun (WGS) entry which is preliminary data.</text>
</comment>
<dbReference type="AlphaFoldDB" id="A0A1Y4L7T0"/>
<dbReference type="CDD" id="cd14275">
    <property type="entry name" value="UBA_EF-Ts"/>
    <property type="match status" value="1"/>
</dbReference>
<evidence type="ECO:0000256" key="1">
    <source>
        <dbReference type="ARBA" id="ARBA00005532"/>
    </source>
</evidence>
<evidence type="ECO:0000256" key="2">
    <source>
        <dbReference type="ARBA" id="ARBA00016956"/>
    </source>
</evidence>
<feature type="domain" description="Translation elongation factor EFTs/EF1B dimerisation" evidence="9">
    <location>
        <begin position="72"/>
        <end position="292"/>
    </location>
</feature>
<evidence type="ECO:0000256" key="5">
    <source>
        <dbReference type="ARBA" id="ARBA00025453"/>
    </source>
</evidence>
<sequence>MAFTAADVKKLREMTSVGMMECKKALTEADGDFDKAIELLREKGLAKAAKKADRVAAEGVVCAKVCDECGIAAIVEVNAETDFVAKNADFQAFVNDVATVIIKENPADVDALKACKMGELTVETALQEKVLTIGENIQIRRFARFDANTVNVAYNHMGGVIGTLVALEVSDNLKDNATVKELGKDIGMQAAAMNPAFMDKSEVDESTLAKEKEILLAQALEENKTAAKPKPEQIIHKMVEGRIGKYYEENCLLQQAFVKENKVSVEQHIAAVAKELGGEIKLVKCVRFERGEGIEKKQDDFAAEVASMAK</sequence>
<evidence type="ECO:0000256" key="4">
    <source>
        <dbReference type="ARBA" id="ARBA00022917"/>
    </source>
</evidence>
<comment type="subcellular location">
    <subcellularLocation>
        <location evidence="6 8">Cytoplasm</location>
    </subcellularLocation>
</comment>
<dbReference type="FunFam" id="1.10.8.10:FF:000001">
    <property type="entry name" value="Elongation factor Ts"/>
    <property type="match status" value="1"/>
</dbReference>
<protein>
    <recommendedName>
        <fullName evidence="2 6">Elongation factor Ts</fullName>
        <shortName evidence="6">EF-Ts</shortName>
    </recommendedName>
</protein>
<keyword evidence="6" id="KW-0963">Cytoplasm</keyword>
<keyword evidence="3 6" id="KW-0251">Elongation factor</keyword>
<proteinExistence type="inferred from homology"/>
<dbReference type="Gene3D" id="3.30.479.20">
    <property type="entry name" value="Elongation factor Ts, dimerisation domain"/>
    <property type="match status" value="2"/>
</dbReference>
<dbReference type="RefSeq" id="WP_087372497.1">
    <property type="nucleotide sequence ID" value="NZ_JBGKLX010000002.1"/>
</dbReference>
<dbReference type="Gene3D" id="1.10.286.20">
    <property type="match status" value="1"/>
</dbReference>
<dbReference type="InterPro" id="IPR036402">
    <property type="entry name" value="EF-Ts_dimer_sf"/>
</dbReference>
<evidence type="ECO:0000256" key="3">
    <source>
        <dbReference type="ARBA" id="ARBA00022768"/>
    </source>
</evidence>
<dbReference type="PANTHER" id="PTHR11741">
    <property type="entry name" value="ELONGATION FACTOR TS"/>
    <property type="match status" value="1"/>
</dbReference>
<organism evidence="10 11">
    <name type="scientific">Butyricicoccus pullicaecorum</name>
    <dbReference type="NCBI Taxonomy" id="501571"/>
    <lineage>
        <taxon>Bacteria</taxon>
        <taxon>Bacillati</taxon>
        <taxon>Bacillota</taxon>
        <taxon>Clostridia</taxon>
        <taxon>Eubacteriales</taxon>
        <taxon>Butyricicoccaceae</taxon>
        <taxon>Butyricicoccus</taxon>
    </lineage>
</organism>
<dbReference type="InterPro" id="IPR018101">
    <property type="entry name" value="Transl_elong_Ts_CS"/>
</dbReference>
<dbReference type="GO" id="GO:0005737">
    <property type="term" value="C:cytoplasm"/>
    <property type="evidence" value="ECO:0007669"/>
    <property type="project" value="UniProtKB-SubCell"/>
</dbReference>
<dbReference type="EMBL" id="NFKK01000007">
    <property type="protein sequence ID" value="OUP52793.1"/>
    <property type="molecule type" value="Genomic_DNA"/>
</dbReference>
<comment type="function">
    <text evidence="5 6 7">Associates with the EF-Tu.GDP complex and induces the exchange of GDP to GTP. It remains bound to the aminoacyl-tRNA.EF-Tu.GTP complex up to the GTP hydrolysis stage on the ribosome.</text>
</comment>
<evidence type="ECO:0000259" key="9">
    <source>
        <dbReference type="Pfam" id="PF00889"/>
    </source>
</evidence>
<dbReference type="Pfam" id="PF00889">
    <property type="entry name" value="EF_TS"/>
    <property type="match status" value="1"/>
</dbReference>
<dbReference type="SUPFAM" id="SSF54713">
    <property type="entry name" value="Elongation factor Ts (EF-Ts), dimerisation domain"/>
    <property type="match status" value="2"/>
</dbReference>
<dbReference type="HAMAP" id="MF_00050">
    <property type="entry name" value="EF_Ts"/>
    <property type="match status" value="1"/>
</dbReference>
<dbReference type="InterPro" id="IPR009060">
    <property type="entry name" value="UBA-like_sf"/>
</dbReference>
<evidence type="ECO:0000313" key="10">
    <source>
        <dbReference type="EMBL" id="OUP52793.1"/>
    </source>
</evidence>
<dbReference type="FunFam" id="1.10.286.20:FF:000001">
    <property type="entry name" value="Elongation factor Ts"/>
    <property type="match status" value="1"/>
</dbReference>
<evidence type="ECO:0000256" key="8">
    <source>
        <dbReference type="RuleBase" id="RU000643"/>
    </source>
</evidence>
<comment type="similarity">
    <text evidence="1 6 7">Belongs to the EF-Ts family.</text>
</comment>
<accession>A0A1Y4L7T0</accession>
<dbReference type="InterPro" id="IPR014039">
    <property type="entry name" value="Transl_elong_EFTs/EF1B_dimer"/>
</dbReference>
<keyword evidence="4 6" id="KW-0648">Protein biosynthesis</keyword>
<gene>
    <name evidence="6" type="primary">tsf</name>
    <name evidence="10" type="ORF">B5F17_07360</name>
</gene>
<dbReference type="NCBIfam" id="TIGR00116">
    <property type="entry name" value="tsf"/>
    <property type="match status" value="1"/>
</dbReference>
<dbReference type="SUPFAM" id="SSF46934">
    <property type="entry name" value="UBA-like"/>
    <property type="match status" value="1"/>
</dbReference>
<dbReference type="PANTHER" id="PTHR11741:SF0">
    <property type="entry name" value="ELONGATION FACTOR TS, MITOCHONDRIAL"/>
    <property type="match status" value="1"/>
</dbReference>
<evidence type="ECO:0000313" key="11">
    <source>
        <dbReference type="Proteomes" id="UP000195897"/>
    </source>
</evidence>
<dbReference type="InterPro" id="IPR001816">
    <property type="entry name" value="Transl_elong_EFTs/EF1B"/>
</dbReference>
<reference evidence="11" key="1">
    <citation type="submission" date="2017-04" db="EMBL/GenBank/DDBJ databases">
        <title>Function of individual gut microbiota members based on whole genome sequencing of pure cultures obtained from chicken caecum.</title>
        <authorList>
            <person name="Medvecky M."/>
            <person name="Cejkova D."/>
            <person name="Polansky O."/>
            <person name="Karasova D."/>
            <person name="Kubasova T."/>
            <person name="Cizek A."/>
            <person name="Rychlik I."/>
        </authorList>
    </citation>
    <scope>NUCLEOTIDE SEQUENCE [LARGE SCALE GENOMIC DNA]</scope>
    <source>
        <strain evidence="11">An180</strain>
    </source>
</reference>
<evidence type="ECO:0000256" key="7">
    <source>
        <dbReference type="RuleBase" id="RU000642"/>
    </source>
</evidence>
<name>A0A1Y4L7T0_9FIRM</name>
<dbReference type="GO" id="GO:0003746">
    <property type="term" value="F:translation elongation factor activity"/>
    <property type="evidence" value="ECO:0007669"/>
    <property type="project" value="UniProtKB-UniRule"/>
</dbReference>
<dbReference type="Gene3D" id="1.10.8.10">
    <property type="entry name" value="DNA helicase RuvA subunit, C-terminal domain"/>
    <property type="match status" value="1"/>
</dbReference>
<dbReference type="PROSITE" id="PS01126">
    <property type="entry name" value="EF_TS_1"/>
    <property type="match status" value="1"/>
</dbReference>